<proteinExistence type="predicted"/>
<name>A0ABV0KRJ7_9CYAN</name>
<dbReference type="RefSeq" id="WP_190450240.1">
    <property type="nucleotide sequence ID" value="NZ_JAMPLM010000041.1"/>
</dbReference>
<keyword evidence="3" id="KW-1185">Reference proteome</keyword>
<dbReference type="PANTHER" id="PTHR35586">
    <property type="entry name" value="SLL1691 PROTEIN"/>
    <property type="match status" value="1"/>
</dbReference>
<dbReference type="Proteomes" id="UP001476950">
    <property type="component" value="Unassembled WGS sequence"/>
</dbReference>
<reference evidence="2 3" key="1">
    <citation type="submission" date="2022-04" db="EMBL/GenBank/DDBJ databases">
        <title>Positive selection, recombination, and allopatry shape intraspecific diversity of widespread and dominant cyanobacteria.</title>
        <authorList>
            <person name="Wei J."/>
            <person name="Shu W."/>
            <person name="Hu C."/>
        </authorList>
    </citation>
    <scope>NUCLEOTIDE SEQUENCE [LARGE SCALE GENOMIC DNA]</scope>
    <source>
        <strain evidence="2 3">AS-A4</strain>
    </source>
</reference>
<feature type="domain" description="DUF4351" evidence="1">
    <location>
        <begin position="218"/>
        <end position="276"/>
    </location>
</feature>
<dbReference type="PANTHER" id="PTHR35586:SF2">
    <property type="entry name" value="SLL1542 PROTEIN"/>
    <property type="match status" value="1"/>
</dbReference>
<gene>
    <name evidence="2" type="ORF">NDI38_25085</name>
</gene>
<evidence type="ECO:0000313" key="2">
    <source>
        <dbReference type="EMBL" id="MEP1061678.1"/>
    </source>
</evidence>
<dbReference type="InterPro" id="IPR010106">
    <property type="entry name" value="RpnA"/>
</dbReference>
<dbReference type="NCBIfam" id="TIGR01784">
    <property type="entry name" value="T_den_put_tspse"/>
    <property type="match status" value="1"/>
</dbReference>
<evidence type="ECO:0000259" key="1">
    <source>
        <dbReference type="Pfam" id="PF14261"/>
    </source>
</evidence>
<dbReference type="InterPro" id="IPR022573">
    <property type="entry name" value="DUF2887"/>
</dbReference>
<accession>A0ABV0KRJ7</accession>
<protein>
    <submittedName>
        <fullName evidence="2">Rpn family recombination-promoting nuclease/putative transposase</fullName>
    </submittedName>
</protein>
<dbReference type="Pfam" id="PF11103">
    <property type="entry name" value="DUF2887"/>
    <property type="match status" value="1"/>
</dbReference>
<evidence type="ECO:0000313" key="3">
    <source>
        <dbReference type="Proteomes" id="UP001476950"/>
    </source>
</evidence>
<dbReference type="Pfam" id="PF14261">
    <property type="entry name" value="DUF4351"/>
    <property type="match status" value="1"/>
</dbReference>
<sequence length="287" mass="32982">MRRDVIFYQIFQRFPALIFELVDHPPVEAQRYRFESVEVKEPSFRIDGVFLPPDDANAKTVFFAEVQFQKDDDLYHRFIAESMLYLYRNRALYSDWYGVIIFPSRSLEPENATMYRAFLNSDQVQRIYLDELGDPSQQPVGIGLMQLTIAPEETAAAQARGLIERTQREVSSTVARGTIIEVITTIAVYKFTNLSREEVEAMLGLQLEDSRILREAKEEGGHEKALSIVLRLLVRRIGTLDEDVRGKIQQLSNSQLEDLSEALLDFVALAELLAWLEAHLSKDHENP</sequence>
<dbReference type="InterPro" id="IPR025587">
    <property type="entry name" value="DUF4351"/>
</dbReference>
<dbReference type="EMBL" id="JAMPLM010000041">
    <property type="protein sequence ID" value="MEP1061678.1"/>
    <property type="molecule type" value="Genomic_DNA"/>
</dbReference>
<comment type="caution">
    <text evidence="2">The sequence shown here is derived from an EMBL/GenBank/DDBJ whole genome shotgun (WGS) entry which is preliminary data.</text>
</comment>
<organism evidence="2 3">
    <name type="scientific">Stenomitos frigidus AS-A4</name>
    <dbReference type="NCBI Taxonomy" id="2933935"/>
    <lineage>
        <taxon>Bacteria</taxon>
        <taxon>Bacillati</taxon>
        <taxon>Cyanobacteriota</taxon>
        <taxon>Cyanophyceae</taxon>
        <taxon>Leptolyngbyales</taxon>
        <taxon>Leptolyngbyaceae</taxon>
        <taxon>Stenomitos</taxon>
    </lineage>
</organism>